<dbReference type="EMBL" id="JARJCW010000120">
    <property type="protein sequence ID" value="KAJ7192443.1"/>
    <property type="molecule type" value="Genomic_DNA"/>
</dbReference>
<organism evidence="2 3">
    <name type="scientific">Mycena pura</name>
    <dbReference type="NCBI Taxonomy" id="153505"/>
    <lineage>
        <taxon>Eukaryota</taxon>
        <taxon>Fungi</taxon>
        <taxon>Dikarya</taxon>
        <taxon>Basidiomycota</taxon>
        <taxon>Agaricomycotina</taxon>
        <taxon>Agaricomycetes</taxon>
        <taxon>Agaricomycetidae</taxon>
        <taxon>Agaricales</taxon>
        <taxon>Marasmiineae</taxon>
        <taxon>Mycenaceae</taxon>
        <taxon>Mycena</taxon>
    </lineage>
</organism>
<dbReference type="SUPFAM" id="SSF53098">
    <property type="entry name" value="Ribonuclease H-like"/>
    <property type="match status" value="1"/>
</dbReference>
<dbReference type="InterPro" id="IPR012337">
    <property type="entry name" value="RNaseH-like_sf"/>
</dbReference>
<name>A0AAD6Y5J9_9AGAR</name>
<evidence type="ECO:0000256" key="1">
    <source>
        <dbReference type="SAM" id="SignalP"/>
    </source>
</evidence>
<accession>A0AAD6Y5J9</accession>
<feature type="signal peptide" evidence="1">
    <location>
        <begin position="1"/>
        <end position="18"/>
    </location>
</feature>
<proteinExistence type="predicted"/>
<evidence type="ECO:0000313" key="2">
    <source>
        <dbReference type="EMBL" id="KAJ7192443.1"/>
    </source>
</evidence>
<evidence type="ECO:0000313" key="3">
    <source>
        <dbReference type="Proteomes" id="UP001219525"/>
    </source>
</evidence>
<sequence length="175" mass="20251">LWKIRQLAFAIVHSTTIALPAWRKACKEKGKSPRLIPRDVRTRWNSLYDMLVVATEYKEVVNTVTGDRNLDLRKYDVSDAEWTILEDMVFTLKYYSATEESNVYRIAMVLHPSLKIEYFKLPRWEQPWIQTAEDVVRDEYKVYLAAGEGAEANIIDADAVCSISLIITITNTFLD</sequence>
<comment type="caution">
    <text evidence="2">The sequence shown here is derived from an EMBL/GenBank/DDBJ whole genome shotgun (WGS) entry which is preliminary data.</text>
</comment>
<dbReference type="Proteomes" id="UP001219525">
    <property type="component" value="Unassembled WGS sequence"/>
</dbReference>
<protein>
    <recommendedName>
        <fullName evidence="4">HAT C-terminal dimerisation domain-containing protein</fullName>
    </recommendedName>
</protein>
<dbReference type="AlphaFoldDB" id="A0AAD6Y5J9"/>
<evidence type="ECO:0008006" key="4">
    <source>
        <dbReference type="Google" id="ProtNLM"/>
    </source>
</evidence>
<feature type="non-terminal residue" evidence="2">
    <location>
        <position position="1"/>
    </location>
</feature>
<keyword evidence="3" id="KW-1185">Reference proteome</keyword>
<gene>
    <name evidence="2" type="ORF">GGX14DRAFT_380169</name>
</gene>
<reference evidence="2" key="1">
    <citation type="submission" date="2023-03" db="EMBL/GenBank/DDBJ databases">
        <title>Massive genome expansion in bonnet fungi (Mycena s.s.) driven by repeated elements and novel gene families across ecological guilds.</title>
        <authorList>
            <consortium name="Lawrence Berkeley National Laboratory"/>
            <person name="Harder C.B."/>
            <person name="Miyauchi S."/>
            <person name="Viragh M."/>
            <person name="Kuo A."/>
            <person name="Thoen E."/>
            <person name="Andreopoulos B."/>
            <person name="Lu D."/>
            <person name="Skrede I."/>
            <person name="Drula E."/>
            <person name="Henrissat B."/>
            <person name="Morin E."/>
            <person name="Kohler A."/>
            <person name="Barry K."/>
            <person name="LaButti K."/>
            <person name="Morin E."/>
            <person name="Salamov A."/>
            <person name="Lipzen A."/>
            <person name="Mereny Z."/>
            <person name="Hegedus B."/>
            <person name="Baldrian P."/>
            <person name="Stursova M."/>
            <person name="Weitz H."/>
            <person name="Taylor A."/>
            <person name="Grigoriev I.V."/>
            <person name="Nagy L.G."/>
            <person name="Martin F."/>
            <person name="Kauserud H."/>
        </authorList>
    </citation>
    <scope>NUCLEOTIDE SEQUENCE</scope>
    <source>
        <strain evidence="2">9144</strain>
    </source>
</reference>
<keyword evidence="1" id="KW-0732">Signal</keyword>
<feature type="chain" id="PRO_5041905849" description="HAT C-terminal dimerisation domain-containing protein" evidence="1">
    <location>
        <begin position="19"/>
        <end position="175"/>
    </location>
</feature>